<comment type="subcellular location">
    <subcellularLocation>
        <location evidence="1">Nucleus</location>
    </subcellularLocation>
</comment>
<dbReference type="STRING" id="4615.A0A199W3U5"/>
<dbReference type="FunFam" id="1.10.10.60:FF:000374">
    <property type="entry name" value="Arginine-glutamic acid dipeptide repeat protein"/>
    <property type="match status" value="1"/>
</dbReference>
<evidence type="ECO:0000259" key="6">
    <source>
        <dbReference type="PROSITE" id="PS51293"/>
    </source>
</evidence>
<feature type="region of interest" description="Disordered" evidence="5">
    <location>
        <begin position="231"/>
        <end position="251"/>
    </location>
</feature>
<feature type="compositionally biased region" description="Low complexity" evidence="5">
    <location>
        <begin position="439"/>
        <end position="460"/>
    </location>
</feature>
<feature type="region of interest" description="Disordered" evidence="5">
    <location>
        <begin position="433"/>
        <end position="469"/>
    </location>
</feature>
<feature type="compositionally biased region" description="Low complexity" evidence="5">
    <location>
        <begin position="632"/>
        <end position="646"/>
    </location>
</feature>
<organism evidence="7 8">
    <name type="scientific">Ananas comosus</name>
    <name type="common">Pineapple</name>
    <name type="synonym">Ananas ananas</name>
    <dbReference type="NCBI Taxonomy" id="4615"/>
    <lineage>
        <taxon>Eukaryota</taxon>
        <taxon>Viridiplantae</taxon>
        <taxon>Streptophyta</taxon>
        <taxon>Embryophyta</taxon>
        <taxon>Tracheophyta</taxon>
        <taxon>Spermatophyta</taxon>
        <taxon>Magnoliopsida</taxon>
        <taxon>Liliopsida</taxon>
        <taxon>Poales</taxon>
        <taxon>Bromeliaceae</taxon>
        <taxon>Bromelioideae</taxon>
        <taxon>Ananas</taxon>
    </lineage>
</organism>
<protein>
    <recommendedName>
        <fullName evidence="6">SANT domain-containing protein</fullName>
    </recommendedName>
</protein>
<evidence type="ECO:0000256" key="5">
    <source>
        <dbReference type="SAM" id="MobiDB-lite"/>
    </source>
</evidence>
<name>A0A199W3U5_ANACO</name>
<proteinExistence type="predicted"/>
<dbReference type="PROSITE" id="PS51293">
    <property type="entry name" value="SANT"/>
    <property type="match status" value="1"/>
</dbReference>
<sequence>MMDPPEQEKGEEHNAETSSDELRVYPRIGDQHQVEIPNMATEAESVQLILSSTDNNNIIGFDYTFGLGLPIPIVCIQNSSHQNVEYSLLPNSPTSTWSDAEAQSFLLGLYIFGKNLIQLRKFLGSKTMGDILSYYYGKFYGSDAYCKWSQCRKIKSRRGIIGQRIFTSWRQQELLSRLMPTIPIEAQHLLSEVIKTFNERNSSFEEFIFALKSTVGMQLLAEAIGIGKGKTDLTKARSDPSRRNNQTSYTPSEIPIGKACSSLTPKDIIRFLTGGYRISKARSNDLFWEAVWPRLLARGWHSEQPKDQLIAGSKSTLVFLIPGIKKFSRKKHKRGNHYFDSVSDVLSKVTSDPRLLELDVEEVTGNKVDNKLDQKVHPDDHLCGYLQPKLQICNSGLTKFTIVDTSLAQGEGPFKVREMRDFPVDGTFKYEPLNHFGKSQSNSSEEQYSSDVSSSGSEVGTDQDISGDGNIAAVSSQTIPICANVPGNPCLDVLNDTSSLKDIKCQLKQRAKSRQQVYLAPVSKRRRLAAAKYEEAAHHSFSSSEGHQLTEGTKNERGLPEDSKESVQDEKKREESEKKPLARALFDLNLPYVLPDNETNENLCMPLDNQDEQNKDKGASLGERAKEELSGSQSLLSSQRQSTRTRPPTRRALEALASGLLGTKRRGKGMKAA</sequence>
<dbReference type="InterPro" id="IPR017884">
    <property type="entry name" value="SANT_dom"/>
</dbReference>
<gene>
    <name evidence="7" type="ORF">ACMD2_04774</name>
</gene>
<accession>A0A199W3U5</accession>
<evidence type="ECO:0000256" key="2">
    <source>
        <dbReference type="ARBA" id="ARBA00023015"/>
    </source>
</evidence>
<reference evidence="7 8" key="1">
    <citation type="journal article" date="2016" name="DNA Res.">
        <title>The draft genome of MD-2 pineapple using hybrid error correction of long reads.</title>
        <authorList>
            <person name="Redwan R.M."/>
            <person name="Saidin A."/>
            <person name="Kumar S.V."/>
        </authorList>
    </citation>
    <scope>NUCLEOTIDE SEQUENCE [LARGE SCALE GENOMIC DNA]</scope>
    <source>
        <strain evidence="8">cv. MD2</strain>
        <tissue evidence="7">Leaf</tissue>
    </source>
</reference>
<dbReference type="GO" id="GO:0003714">
    <property type="term" value="F:transcription corepressor activity"/>
    <property type="evidence" value="ECO:0007669"/>
    <property type="project" value="TreeGrafter"/>
</dbReference>
<keyword evidence="4" id="KW-0539">Nucleus</keyword>
<dbReference type="Pfam" id="PF25826">
    <property type="entry name" value="DUF7952"/>
    <property type="match status" value="1"/>
</dbReference>
<feature type="compositionally biased region" description="Basic and acidic residues" evidence="5">
    <location>
        <begin position="612"/>
        <end position="629"/>
    </location>
</feature>
<evidence type="ECO:0000256" key="4">
    <source>
        <dbReference type="ARBA" id="ARBA00023242"/>
    </source>
</evidence>
<evidence type="ECO:0000313" key="7">
    <source>
        <dbReference type="EMBL" id="OAY83580.1"/>
    </source>
</evidence>
<keyword evidence="2" id="KW-0805">Transcription regulation</keyword>
<feature type="compositionally biased region" description="Basic and acidic residues" evidence="5">
    <location>
        <begin position="553"/>
        <end position="579"/>
    </location>
</feature>
<dbReference type="InterPro" id="IPR056067">
    <property type="entry name" value="DUF7650"/>
</dbReference>
<feature type="compositionally biased region" description="Basic and acidic residues" evidence="5">
    <location>
        <begin position="231"/>
        <end position="242"/>
    </location>
</feature>
<feature type="domain" description="SANT" evidence="6">
    <location>
        <begin position="92"/>
        <end position="143"/>
    </location>
</feature>
<comment type="caution">
    <text evidence="7">The sequence shown here is derived from an EMBL/GenBank/DDBJ whole genome shotgun (WGS) entry which is preliminary data.</text>
</comment>
<feature type="region of interest" description="Disordered" evidence="5">
    <location>
        <begin position="1"/>
        <end position="23"/>
    </location>
</feature>
<feature type="region of interest" description="Disordered" evidence="5">
    <location>
        <begin position="601"/>
        <end position="673"/>
    </location>
</feature>
<dbReference type="Pfam" id="PF24662">
    <property type="entry name" value="DUF7650"/>
    <property type="match status" value="1"/>
</dbReference>
<feature type="compositionally biased region" description="Basic residues" evidence="5">
    <location>
        <begin position="663"/>
        <end position="673"/>
    </location>
</feature>
<evidence type="ECO:0000256" key="3">
    <source>
        <dbReference type="ARBA" id="ARBA00023163"/>
    </source>
</evidence>
<dbReference type="InterPro" id="IPR057712">
    <property type="entry name" value="DUF7952"/>
</dbReference>
<feature type="non-terminal residue" evidence="7">
    <location>
        <position position="673"/>
    </location>
</feature>
<feature type="region of interest" description="Disordered" evidence="5">
    <location>
        <begin position="530"/>
        <end position="579"/>
    </location>
</feature>
<dbReference type="Proteomes" id="UP000092600">
    <property type="component" value="Unassembled WGS sequence"/>
</dbReference>
<evidence type="ECO:0000256" key="1">
    <source>
        <dbReference type="ARBA" id="ARBA00004123"/>
    </source>
</evidence>
<dbReference type="AlphaFoldDB" id="A0A199W3U5"/>
<dbReference type="PANTHER" id="PTHR13859">
    <property type="entry name" value="ATROPHIN-RELATED"/>
    <property type="match status" value="1"/>
</dbReference>
<dbReference type="PANTHER" id="PTHR13859:SF11">
    <property type="entry name" value="GRUNGE, ISOFORM J"/>
    <property type="match status" value="1"/>
</dbReference>
<evidence type="ECO:0000313" key="8">
    <source>
        <dbReference type="Proteomes" id="UP000092600"/>
    </source>
</evidence>
<keyword evidence="3" id="KW-0804">Transcription</keyword>
<dbReference type="GO" id="GO:0005634">
    <property type="term" value="C:nucleus"/>
    <property type="evidence" value="ECO:0007669"/>
    <property type="project" value="UniProtKB-SubCell"/>
</dbReference>
<dbReference type="Gene3D" id="1.10.10.60">
    <property type="entry name" value="Homeodomain-like"/>
    <property type="match status" value="1"/>
</dbReference>
<dbReference type="SUPFAM" id="SSF46689">
    <property type="entry name" value="Homeodomain-like"/>
    <property type="match status" value="1"/>
</dbReference>
<dbReference type="InterPro" id="IPR009057">
    <property type="entry name" value="Homeodomain-like_sf"/>
</dbReference>
<dbReference type="EMBL" id="LSRQ01000332">
    <property type="protein sequence ID" value="OAY83580.1"/>
    <property type="molecule type" value="Genomic_DNA"/>
</dbReference>